<sequence length="71" mass="8105">MPKPSEPNMRVLKLKEVLLKTSLGKTTVYALLKKSKFPKPINLGVRSVGWIESEIDDWILQKICARDQPRA</sequence>
<proteinExistence type="predicted"/>
<comment type="caution">
    <text evidence="1">The sequence shown here is derived from an EMBL/GenBank/DDBJ whole genome shotgun (WGS) entry which is preliminary data.</text>
</comment>
<reference evidence="1 2" key="1">
    <citation type="journal article" date="2016" name="Int. J. Syst. Evol. Microbiol.">
        <title>Description of Comamonas sediminis sp. nov., isolated from lagoon sediments.</title>
        <authorList>
            <person name="Subhash Y."/>
            <person name="Bang J.J."/>
            <person name="You T.H."/>
            <person name="Lee S.S."/>
        </authorList>
    </citation>
    <scope>NUCLEOTIDE SEQUENCE [LARGE SCALE GENOMIC DNA]</scope>
    <source>
        <strain evidence="1 2">JCM 31169</strain>
    </source>
</reference>
<accession>A0ABV4B542</accession>
<dbReference type="RefSeq" id="WP_369459973.1">
    <property type="nucleotide sequence ID" value="NZ_JBGBDC010000004.1"/>
</dbReference>
<keyword evidence="2" id="KW-1185">Reference proteome</keyword>
<dbReference type="PANTHER" id="PTHR36154">
    <property type="entry name" value="DNA-BINDING TRANSCRIPTIONAL ACTIVATOR ALPA"/>
    <property type="match status" value="1"/>
</dbReference>
<evidence type="ECO:0000313" key="1">
    <source>
        <dbReference type="EMBL" id="MEY2251533.1"/>
    </source>
</evidence>
<dbReference type="InterPro" id="IPR010260">
    <property type="entry name" value="AlpA"/>
</dbReference>
<protein>
    <submittedName>
        <fullName evidence="1">AlpA family transcriptional regulator</fullName>
    </submittedName>
</protein>
<dbReference type="PANTHER" id="PTHR36154:SF1">
    <property type="entry name" value="DNA-BINDING TRANSCRIPTIONAL ACTIVATOR ALPA"/>
    <property type="match status" value="1"/>
</dbReference>
<dbReference type="Pfam" id="PF05930">
    <property type="entry name" value="Phage_AlpA"/>
    <property type="match status" value="1"/>
</dbReference>
<gene>
    <name evidence="1" type="ORF">AB7A72_11015</name>
</gene>
<organism evidence="1 2">
    <name type="scientific">Comamonas sediminis</name>
    <dbReference type="NCBI Taxonomy" id="1783360"/>
    <lineage>
        <taxon>Bacteria</taxon>
        <taxon>Pseudomonadati</taxon>
        <taxon>Pseudomonadota</taxon>
        <taxon>Betaproteobacteria</taxon>
        <taxon>Burkholderiales</taxon>
        <taxon>Comamonadaceae</taxon>
        <taxon>Comamonas</taxon>
    </lineage>
</organism>
<dbReference type="Proteomes" id="UP001562178">
    <property type="component" value="Unassembled WGS sequence"/>
</dbReference>
<dbReference type="Gene3D" id="1.10.238.160">
    <property type="match status" value="1"/>
</dbReference>
<name>A0ABV4B542_9BURK</name>
<dbReference type="InterPro" id="IPR052931">
    <property type="entry name" value="Prophage_regulatory_activator"/>
</dbReference>
<dbReference type="EMBL" id="JBGBDC010000004">
    <property type="protein sequence ID" value="MEY2251533.1"/>
    <property type="molecule type" value="Genomic_DNA"/>
</dbReference>
<evidence type="ECO:0000313" key="2">
    <source>
        <dbReference type="Proteomes" id="UP001562178"/>
    </source>
</evidence>